<dbReference type="GO" id="GO:0015183">
    <property type="term" value="F:L-aspartate transmembrane transporter activity"/>
    <property type="evidence" value="ECO:0007669"/>
    <property type="project" value="TreeGrafter"/>
</dbReference>
<evidence type="ECO:0000256" key="10">
    <source>
        <dbReference type="SAM" id="Phobius"/>
    </source>
</evidence>
<dbReference type="GO" id="GO:0005743">
    <property type="term" value="C:mitochondrial inner membrane"/>
    <property type="evidence" value="ECO:0007669"/>
    <property type="project" value="UniProtKB-SubCell"/>
</dbReference>
<comment type="similarity">
    <text evidence="2 9">Belongs to the mitochondrial carrier (TC 2.A.29) family.</text>
</comment>
<evidence type="ECO:0000256" key="6">
    <source>
        <dbReference type="ARBA" id="ARBA00023128"/>
    </source>
</evidence>
<keyword evidence="3 8" id="KW-0812">Transmembrane</keyword>
<dbReference type="GO" id="GO:0043490">
    <property type="term" value="P:malate-aspartate shuttle"/>
    <property type="evidence" value="ECO:0007669"/>
    <property type="project" value="TreeGrafter"/>
</dbReference>
<dbReference type="PANTHER" id="PTHR45678">
    <property type="entry name" value="MITOCHONDRIAL 2-OXODICARBOXYLATE CARRIER 1-RELATED"/>
    <property type="match status" value="1"/>
</dbReference>
<dbReference type="EMBL" id="JACEFF010000179">
    <property type="protein sequence ID" value="KAH9642720.1"/>
    <property type="molecule type" value="Genomic_DNA"/>
</dbReference>
<feature type="repeat" description="Solcar" evidence="8">
    <location>
        <begin position="13"/>
        <end position="99"/>
    </location>
</feature>
<name>A0A922MUR8_SPOEX</name>
<dbReference type="InterPro" id="IPR023395">
    <property type="entry name" value="MCP_dom_sf"/>
</dbReference>
<dbReference type="PANTHER" id="PTHR45678:SF5">
    <property type="entry name" value="AT03939P-RELATED"/>
    <property type="match status" value="1"/>
</dbReference>
<dbReference type="PROSITE" id="PS50920">
    <property type="entry name" value="SOLCAR"/>
    <property type="match status" value="1"/>
</dbReference>
<evidence type="ECO:0000256" key="5">
    <source>
        <dbReference type="ARBA" id="ARBA00022989"/>
    </source>
</evidence>
<evidence type="ECO:0000256" key="7">
    <source>
        <dbReference type="ARBA" id="ARBA00023136"/>
    </source>
</evidence>
<evidence type="ECO:0000256" key="1">
    <source>
        <dbReference type="ARBA" id="ARBA00004448"/>
    </source>
</evidence>
<organism evidence="11 12">
    <name type="scientific">Spodoptera exigua</name>
    <name type="common">Beet armyworm</name>
    <name type="synonym">Noctua fulgens</name>
    <dbReference type="NCBI Taxonomy" id="7107"/>
    <lineage>
        <taxon>Eukaryota</taxon>
        <taxon>Metazoa</taxon>
        <taxon>Ecdysozoa</taxon>
        <taxon>Arthropoda</taxon>
        <taxon>Hexapoda</taxon>
        <taxon>Insecta</taxon>
        <taxon>Pterygota</taxon>
        <taxon>Neoptera</taxon>
        <taxon>Endopterygota</taxon>
        <taxon>Lepidoptera</taxon>
        <taxon>Glossata</taxon>
        <taxon>Ditrysia</taxon>
        <taxon>Noctuoidea</taxon>
        <taxon>Noctuidae</taxon>
        <taxon>Amphipyrinae</taxon>
        <taxon>Spodoptera</taxon>
    </lineage>
</organism>
<evidence type="ECO:0000256" key="4">
    <source>
        <dbReference type="ARBA" id="ARBA00022792"/>
    </source>
</evidence>
<evidence type="ECO:0000256" key="8">
    <source>
        <dbReference type="PROSITE-ProRule" id="PRU00282"/>
    </source>
</evidence>
<gene>
    <name evidence="11" type="ORF">HF086_002990</name>
</gene>
<evidence type="ECO:0000256" key="3">
    <source>
        <dbReference type="ARBA" id="ARBA00022692"/>
    </source>
</evidence>
<accession>A0A922MUR8</accession>
<sequence length="109" mass="11822">MSGKPPPAPAPKFNLLPKIVNGGIAGIVGVSIVFPIDLVKTRLQNQTIGPNGERQYKSMTTMKHEGPLAFFKGGACRMMVIAPLFGIAQTVYYLGIAEYLLGYKRDKIV</sequence>
<comment type="caution">
    <text evidence="11">The sequence shown here is derived from an EMBL/GenBank/DDBJ whole genome shotgun (WGS) entry which is preliminary data.</text>
</comment>
<dbReference type="AlphaFoldDB" id="A0A922MUR8"/>
<keyword evidence="6" id="KW-0496">Mitochondrion</keyword>
<proteinExistence type="inferred from homology"/>
<dbReference type="Proteomes" id="UP000814243">
    <property type="component" value="Unassembled WGS sequence"/>
</dbReference>
<evidence type="ECO:0000256" key="9">
    <source>
        <dbReference type="RuleBase" id="RU000488"/>
    </source>
</evidence>
<evidence type="ECO:0000313" key="12">
    <source>
        <dbReference type="Proteomes" id="UP000814243"/>
    </source>
</evidence>
<evidence type="ECO:0000256" key="2">
    <source>
        <dbReference type="ARBA" id="ARBA00006375"/>
    </source>
</evidence>
<dbReference type="InterPro" id="IPR051028">
    <property type="entry name" value="Mito_Solute_Carrier"/>
</dbReference>
<comment type="subcellular location">
    <subcellularLocation>
        <location evidence="1">Mitochondrion inner membrane</location>
        <topology evidence="1">Multi-pass membrane protein</topology>
    </subcellularLocation>
</comment>
<reference evidence="11" key="1">
    <citation type="journal article" date="2021" name="G3 (Bethesda)">
        <title>Genome and transcriptome analysis of the beet armyworm Spodoptera exigua reveals targets for pest control. .</title>
        <authorList>
            <person name="Simon S."/>
            <person name="Breeschoten T."/>
            <person name="Jansen H.J."/>
            <person name="Dirks R.P."/>
            <person name="Schranz M.E."/>
            <person name="Ros V.I.D."/>
        </authorList>
    </citation>
    <scope>NUCLEOTIDE SEQUENCE</scope>
    <source>
        <strain evidence="11">TB_SE_WUR_2020</strain>
    </source>
</reference>
<dbReference type="Gene3D" id="1.50.40.10">
    <property type="entry name" value="Mitochondrial carrier domain"/>
    <property type="match status" value="1"/>
</dbReference>
<feature type="transmembrane region" description="Helical" evidence="10">
    <location>
        <begin position="20"/>
        <end position="39"/>
    </location>
</feature>
<keyword evidence="7 8" id="KW-0472">Membrane</keyword>
<dbReference type="GO" id="GO:0005313">
    <property type="term" value="F:L-glutamate transmembrane transporter activity"/>
    <property type="evidence" value="ECO:0007669"/>
    <property type="project" value="TreeGrafter"/>
</dbReference>
<keyword evidence="5 10" id="KW-1133">Transmembrane helix</keyword>
<dbReference type="Pfam" id="PF00153">
    <property type="entry name" value="Mito_carr"/>
    <property type="match status" value="1"/>
</dbReference>
<dbReference type="InterPro" id="IPR018108">
    <property type="entry name" value="MCP_transmembrane"/>
</dbReference>
<protein>
    <submittedName>
        <fullName evidence="11">Uncharacterized protein</fullName>
    </submittedName>
</protein>
<keyword evidence="4" id="KW-0999">Mitochondrion inner membrane</keyword>
<keyword evidence="9" id="KW-0813">Transport</keyword>
<dbReference type="SUPFAM" id="SSF103506">
    <property type="entry name" value="Mitochondrial carrier"/>
    <property type="match status" value="1"/>
</dbReference>
<evidence type="ECO:0000313" key="11">
    <source>
        <dbReference type="EMBL" id="KAH9642720.1"/>
    </source>
</evidence>